<dbReference type="InterPro" id="IPR009511">
    <property type="entry name" value="MAD1/Cdc20-bound-Mad2-bd"/>
</dbReference>
<gene>
    <name evidence="1" type="ORF">Bpfe_010784</name>
</gene>
<dbReference type="PANTHER" id="PTHR15681">
    <property type="entry name" value="MAD2L1-BINDING PROTEIN"/>
    <property type="match status" value="1"/>
</dbReference>
<reference evidence="1" key="1">
    <citation type="journal article" date="2023" name="PLoS Negl. Trop. Dis.">
        <title>A genome sequence for Biomphalaria pfeifferi, the major vector snail for the human-infecting parasite Schistosoma mansoni.</title>
        <authorList>
            <person name="Bu L."/>
            <person name="Lu L."/>
            <person name="Laidemitt M.R."/>
            <person name="Zhang S.M."/>
            <person name="Mutuku M."/>
            <person name="Mkoji G."/>
            <person name="Steinauer M."/>
            <person name="Loker E.S."/>
        </authorList>
    </citation>
    <scope>NUCLEOTIDE SEQUENCE</scope>
    <source>
        <strain evidence="1">KasaAsao</strain>
    </source>
</reference>
<proteinExistence type="predicted"/>
<dbReference type="GO" id="GO:0005634">
    <property type="term" value="C:nucleus"/>
    <property type="evidence" value="ECO:0007669"/>
    <property type="project" value="InterPro"/>
</dbReference>
<dbReference type="GO" id="GO:0007096">
    <property type="term" value="P:regulation of exit from mitosis"/>
    <property type="evidence" value="ECO:0007669"/>
    <property type="project" value="InterPro"/>
</dbReference>
<comment type="caution">
    <text evidence="1">The sequence shown here is derived from an EMBL/GenBank/DDBJ whole genome shotgun (WGS) entry which is preliminary data.</text>
</comment>
<dbReference type="EMBL" id="JASAOG010000039">
    <property type="protein sequence ID" value="KAK0059925.1"/>
    <property type="molecule type" value="Genomic_DNA"/>
</dbReference>
<dbReference type="PANTHER" id="PTHR15681:SF1">
    <property type="entry name" value="MAD2L1-BINDING PROTEIN"/>
    <property type="match status" value="1"/>
</dbReference>
<dbReference type="Gene3D" id="3.30.900.20">
    <property type="match status" value="2"/>
</dbReference>
<dbReference type="Pfam" id="PF06581">
    <property type="entry name" value="p31comet"/>
    <property type="match status" value="2"/>
</dbReference>
<dbReference type="InterPro" id="IPR053729">
    <property type="entry name" value="MAD2L1BP_domain_sf"/>
</dbReference>
<accession>A0AAD8BU74</accession>
<keyword evidence="2" id="KW-1185">Reference proteome</keyword>
<reference evidence="1" key="2">
    <citation type="submission" date="2023-04" db="EMBL/GenBank/DDBJ databases">
        <authorList>
            <person name="Bu L."/>
            <person name="Lu L."/>
            <person name="Laidemitt M.R."/>
            <person name="Zhang S.M."/>
            <person name="Mutuku M."/>
            <person name="Mkoji G."/>
            <person name="Steinauer M."/>
            <person name="Loker E.S."/>
        </authorList>
    </citation>
    <scope>NUCLEOTIDE SEQUENCE</scope>
    <source>
        <strain evidence="1">KasaAsao</strain>
        <tissue evidence="1">Whole Snail</tissue>
    </source>
</reference>
<name>A0AAD8BU74_BIOPF</name>
<dbReference type="Proteomes" id="UP001233172">
    <property type="component" value="Unassembled WGS sequence"/>
</dbReference>
<organism evidence="1 2">
    <name type="scientific">Biomphalaria pfeifferi</name>
    <name type="common">Bloodfluke planorb</name>
    <name type="synonym">Freshwater snail</name>
    <dbReference type="NCBI Taxonomy" id="112525"/>
    <lineage>
        <taxon>Eukaryota</taxon>
        <taxon>Metazoa</taxon>
        <taxon>Spiralia</taxon>
        <taxon>Lophotrochozoa</taxon>
        <taxon>Mollusca</taxon>
        <taxon>Gastropoda</taxon>
        <taxon>Heterobranchia</taxon>
        <taxon>Euthyneura</taxon>
        <taxon>Panpulmonata</taxon>
        <taxon>Hygrophila</taxon>
        <taxon>Lymnaeoidea</taxon>
        <taxon>Planorbidae</taxon>
        <taxon>Biomphalaria</taxon>
    </lineage>
</organism>
<sequence length="532" mass="60465">MAGVSSDKRKCISHDIDFDGALLSNTRATLVIELIKYLLYERQQIPLPLDQLSFFLNNNVKTGESSEKALEVQTDLSVLTESSSENMSSNMKADLLLDLDLEQNLGLDLMEFKRNGLNRSSSDYQQLEQAQLDLNHVVFPKFIKEARIKHGYHQNQAHKNINFFKGNEQNEYTKEATNGTDSEYISKDFERRMQEVSTEKLAKDEIKNVCQQFHTKSQIWSAETNCNLKMLSKLDITKAPLTKNSTIKKTKSLIQALTQTFDNLKKAFEVCPEIEQVAVLLGGTVVSPKESYFINFPPPCPDADCLPLVVCKTTLFKQIISEDIFGILTNTISPTNIMLLFSAPRTCPLQWFLPKMSYAAPRIGTVITLNFRCTYLVPTCHDLTLMDAEMELSGIELLDCSLCEKDASGAEKEPTSHKNGDDAEKDDIKKNNCEFVIYSKHKDFSRNLVNEDTTSHPQSVDTTPCISRFCVHQKLNYIYSHHKRRERVNQKYSHDAIGCILNNSPTQCQSINAEKDLLWYQSPLIIKGFNLH</sequence>
<evidence type="ECO:0000313" key="1">
    <source>
        <dbReference type="EMBL" id="KAK0059925.1"/>
    </source>
</evidence>
<protein>
    <submittedName>
        <fullName evidence="1">MAD2L1-binding protein</fullName>
    </submittedName>
</protein>
<dbReference type="AlphaFoldDB" id="A0AAD8BU74"/>
<evidence type="ECO:0000313" key="2">
    <source>
        <dbReference type="Proteomes" id="UP001233172"/>
    </source>
</evidence>